<proteinExistence type="predicted"/>
<dbReference type="AlphaFoldDB" id="A0A7V2WV25"/>
<evidence type="ECO:0000313" key="1">
    <source>
        <dbReference type="EMBL" id="HFC92404.1"/>
    </source>
</evidence>
<comment type="caution">
    <text evidence="1">The sequence shown here is derived from an EMBL/GenBank/DDBJ whole genome shotgun (WGS) entry which is preliminary data.</text>
</comment>
<name>A0A7V2WV25_LEUMU</name>
<dbReference type="EMBL" id="DRMS01000236">
    <property type="protein sequence ID" value="HFC92404.1"/>
    <property type="molecule type" value="Genomic_DNA"/>
</dbReference>
<gene>
    <name evidence="1" type="ORF">ENJ51_06290</name>
</gene>
<organism evidence="1">
    <name type="scientific">Leucothrix mucor</name>
    <dbReference type="NCBI Taxonomy" id="45248"/>
    <lineage>
        <taxon>Bacteria</taxon>
        <taxon>Pseudomonadati</taxon>
        <taxon>Pseudomonadota</taxon>
        <taxon>Gammaproteobacteria</taxon>
        <taxon>Thiotrichales</taxon>
        <taxon>Thiotrichaceae</taxon>
        <taxon>Leucothrix</taxon>
    </lineage>
</organism>
<protein>
    <submittedName>
        <fullName evidence="1">Uncharacterized protein</fullName>
    </submittedName>
</protein>
<sequence length="110" mass="12371">MGRLKLKLVFTILIVFYSVFASAFSYAELSGRNTIRSNNSGVIIVAKATRLAAKSHAIKRYGRNIKILSNRLSRSVSSKKLGSKKYICRKVVLKTKYGERKTIRVCSKNV</sequence>
<dbReference type="Proteomes" id="UP000885750">
    <property type="component" value="Unassembled WGS sequence"/>
</dbReference>
<accession>A0A7V2WV25</accession>
<reference evidence="1" key="1">
    <citation type="journal article" date="2020" name="mSystems">
        <title>Genome- and Community-Level Interaction Insights into Carbon Utilization and Element Cycling Functions of Hydrothermarchaeota in Hydrothermal Sediment.</title>
        <authorList>
            <person name="Zhou Z."/>
            <person name="Liu Y."/>
            <person name="Xu W."/>
            <person name="Pan J."/>
            <person name="Luo Z.H."/>
            <person name="Li M."/>
        </authorList>
    </citation>
    <scope>NUCLEOTIDE SEQUENCE [LARGE SCALE GENOMIC DNA]</scope>
    <source>
        <strain evidence="1">HyVt-493</strain>
    </source>
</reference>